<comment type="caution">
    <text evidence="10">The sequence shown here is derived from an EMBL/GenBank/DDBJ whole genome shotgun (WGS) entry which is preliminary data.</text>
</comment>
<feature type="active site" description="Charge relay system" evidence="6 7">
    <location>
        <position position="378"/>
    </location>
</feature>
<evidence type="ECO:0000256" key="8">
    <source>
        <dbReference type="RuleBase" id="RU003355"/>
    </source>
</evidence>
<reference evidence="10 11" key="1">
    <citation type="submission" date="2016-05" db="EMBL/GenBank/DDBJ databases">
        <authorList>
            <person name="Lavstsen T."/>
            <person name="Jespersen J.S."/>
        </authorList>
    </citation>
    <scope>NUCLEOTIDE SEQUENCE [LARGE SCALE GENOMIC DNA]</scope>
    <source>
        <strain evidence="10 11">B7-9</strain>
    </source>
</reference>
<sequence>MLALTFIPGYAFSTHTHAEPSVVAAALDAHVTKAKAHADDGPARYIVLLADPPLATYAGGIAGIPATNPRVAGTSQLDPQSVTSQRYRAYLALQRQQVIVAAEQVLGDEIIVEQVFTTAFNGFVSVLSHEQATQLAALPGVVQVTREAYRQLHTNIGPSIIGASQLDTRPAIFRADLTGTNEVPPVSSEATGSATFHYDAISKLLRFTISSRGVTISGPGAHIHQAAADANGPAVVDLAPYQLVNGQFLGSVILSQAVEDALFAGELYVNLHEAPDFLTGKIRGQILPNRGEGVLVGVIDTGIDPFNPAFAATGADGYTHTNPFGEGVYKGVCADAESPAYHDGFRCNDKLVGAYTFPATSESPDPMWRASPFDDYGHGSHTASTAVGNVLHNVQAEGSTFDKIGGVAPHANLIIYDGCSIYEGCPTSALVGAIDQATQDGVTVINYSIGGYSSDPWVEPDAVAFRNALEAGILASVSAGNSGPYTGTIGAPSNAPWVMSIAATTKADLTAEFSSRGPDTTVPDVLKPDVAAPGVDIIAAVTVNAMGEPRFAVSSGTSMAAPHNAGAAALLRQRYPSWTPSEVRSALMTTAEHTSDDPFEVGAGRINVGRAMRAGFVLDETAANFAAADPTLDGNVTTLNLPSLTNRNCFGECVWIRTLKSTLPVTTTWTPAFTGTTGLAVTVSPATITLAPGATQTITITASGSELPVEAGGTEARGYLTFTPAIAVLSATGDLPRASFPLAIEMRNSNLPATINIRTNALTQTIELDTTAIAITDLQHAVYGMVQSDRQRIRLSYYSRMYTKVLTPSLDRTMGIIVETANSTALDVDIFVGFDNNNDGILESKEVLCVGFTYSAEETCDLFGLPHLRDKYGLAEDANLLIIVWLWASSDTAVETVDLYTAVVPTTPIDLGNLTITGPQNQPAGEPFKLRVGWSLPDDSMLRERFYGAFTLGSAPGATTSQNLGLTRINIHYVPHIAYLPFLASPFPSFENQVVDVVHLLPASDRRK</sequence>
<dbReference type="Proteomes" id="UP000220922">
    <property type="component" value="Unassembled WGS sequence"/>
</dbReference>
<dbReference type="InterPro" id="IPR034197">
    <property type="entry name" value="Peptidases_S8_3"/>
</dbReference>
<evidence type="ECO:0000256" key="4">
    <source>
        <dbReference type="ARBA" id="ARBA00022825"/>
    </source>
</evidence>
<dbReference type="InterPro" id="IPR010259">
    <property type="entry name" value="S8pro/Inhibitor_I9"/>
</dbReference>
<evidence type="ECO:0000256" key="2">
    <source>
        <dbReference type="ARBA" id="ARBA00022670"/>
    </source>
</evidence>
<dbReference type="PROSITE" id="PS51892">
    <property type="entry name" value="SUBTILASE"/>
    <property type="match status" value="1"/>
</dbReference>
<evidence type="ECO:0000313" key="11">
    <source>
        <dbReference type="Proteomes" id="UP000220922"/>
    </source>
</evidence>
<dbReference type="InterPro" id="IPR023828">
    <property type="entry name" value="Peptidase_S8_Ser-AS"/>
</dbReference>
<keyword evidence="11" id="KW-1185">Reference proteome</keyword>
<evidence type="ECO:0000259" key="9">
    <source>
        <dbReference type="PROSITE" id="PS50933"/>
    </source>
</evidence>
<dbReference type="GO" id="GO:0006508">
    <property type="term" value="P:proteolysis"/>
    <property type="evidence" value="ECO:0007669"/>
    <property type="project" value="UniProtKB-KW"/>
</dbReference>
<dbReference type="PRINTS" id="PR00723">
    <property type="entry name" value="SUBTILISIN"/>
</dbReference>
<dbReference type="Pfam" id="PF05922">
    <property type="entry name" value="Inhibitor_I9"/>
    <property type="match status" value="1"/>
</dbReference>
<keyword evidence="3 7" id="KW-0378">Hydrolase</keyword>
<protein>
    <recommendedName>
        <fullName evidence="9">CHRD domain-containing protein</fullName>
    </recommendedName>
</protein>
<dbReference type="Pfam" id="PF07452">
    <property type="entry name" value="CHRD"/>
    <property type="match status" value="1"/>
</dbReference>
<dbReference type="PROSITE" id="PS50933">
    <property type="entry name" value="CHRD"/>
    <property type="match status" value="1"/>
</dbReference>
<name>A0A2H3KQB2_9CHLR</name>
<accession>A0A2H3KQB2</accession>
<dbReference type="Gene3D" id="3.30.70.80">
    <property type="entry name" value="Peptidase S8 propeptide/proteinase inhibitor I9"/>
    <property type="match status" value="1"/>
</dbReference>
<keyword evidence="4 7" id="KW-0720">Serine protease</keyword>
<proteinExistence type="inferred from homology"/>
<dbReference type="Gene3D" id="3.40.50.200">
    <property type="entry name" value="Peptidase S8/S53 domain"/>
    <property type="match status" value="1"/>
</dbReference>
<comment type="similarity">
    <text evidence="1 7 8">Belongs to the peptidase S8 family.</text>
</comment>
<dbReference type="InterPro" id="IPR000209">
    <property type="entry name" value="Peptidase_S8/S53_dom"/>
</dbReference>
<feature type="active site" description="Charge relay system" evidence="6 7">
    <location>
        <position position="300"/>
    </location>
</feature>
<feature type="domain" description="CHRD" evidence="9">
    <location>
        <begin position="169"/>
        <end position="291"/>
    </location>
</feature>
<dbReference type="InterPro" id="IPR037045">
    <property type="entry name" value="S8pro/Inhibitor_I9_sf"/>
</dbReference>
<feature type="active site" description="Charge relay system" evidence="6 7">
    <location>
        <position position="558"/>
    </location>
</feature>
<dbReference type="InterPro" id="IPR045051">
    <property type="entry name" value="SBT"/>
</dbReference>
<dbReference type="SMART" id="SM00754">
    <property type="entry name" value="CHRD"/>
    <property type="match status" value="1"/>
</dbReference>
<evidence type="ECO:0000256" key="7">
    <source>
        <dbReference type="PROSITE-ProRule" id="PRU01240"/>
    </source>
</evidence>
<dbReference type="CDD" id="cd04852">
    <property type="entry name" value="Peptidases_S8_3"/>
    <property type="match status" value="1"/>
</dbReference>
<evidence type="ECO:0000256" key="3">
    <source>
        <dbReference type="ARBA" id="ARBA00022801"/>
    </source>
</evidence>
<evidence type="ECO:0000313" key="10">
    <source>
        <dbReference type="EMBL" id="PDW00466.1"/>
    </source>
</evidence>
<keyword evidence="5" id="KW-0325">Glycoprotein</keyword>
<organism evidence="10 11">
    <name type="scientific">Candidatus Chloroploca asiatica</name>
    <dbReference type="NCBI Taxonomy" id="1506545"/>
    <lineage>
        <taxon>Bacteria</taxon>
        <taxon>Bacillati</taxon>
        <taxon>Chloroflexota</taxon>
        <taxon>Chloroflexia</taxon>
        <taxon>Chloroflexales</taxon>
        <taxon>Chloroflexineae</taxon>
        <taxon>Oscillochloridaceae</taxon>
        <taxon>Candidatus Chloroploca</taxon>
    </lineage>
</organism>
<evidence type="ECO:0000256" key="6">
    <source>
        <dbReference type="PIRSR" id="PIRSR615500-1"/>
    </source>
</evidence>
<dbReference type="PROSITE" id="PS00136">
    <property type="entry name" value="SUBTILASE_ASP"/>
    <property type="match status" value="1"/>
</dbReference>
<dbReference type="SUPFAM" id="SSF52743">
    <property type="entry name" value="Subtilisin-like"/>
    <property type="match status" value="1"/>
</dbReference>
<dbReference type="InterPro" id="IPR036852">
    <property type="entry name" value="Peptidase_S8/S53_dom_sf"/>
</dbReference>
<keyword evidence="2 7" id="KW-0645">Protease</keyword>
<gene>
    <name evidence="10" type="ORF">A9Q02_09775</name>
</gene>
<dbReference type="InterPro" id="IPR010895">
    <property type="entry name" value="CHRD"/>
</dbReference>
<evidence type="ECO:0000256" key="1">
    <source>
        <dbReference type="ARBA" id="ARBA00011073"/>
    </source>
</evidence>
<dbReference type="EMBL" id="LYXE01000041">
    <property type="protein sequence ID" value="PDW00466.1"/>
    <property type="molecule type" value="Genomic_DNA"/>
</dbReference>
<evidence type="ECO:0000256" key="5">
    <source>
        <dbReference type="ARBA" id="ARBA00023180"/>
    </source>
</evidence>
<dbReference type="GO" id="GO:0004252">
    <property type="term" value="F:serine-type endopeptidase activity"/>
    <property type="evidence" value="ECO:0007669"/>
    <property type="project" value="UniProtKB-UniRule"/>
</dbReference>
<dbReference type="Pfam" id="PF00082">
    <property type="entry name" value="Peptidase_S8"/>
    <property type="match status" value="1"/>
</dbReference>
<dbReference type="PANTHER" id="PTHR10795">
    <property type="entry name" value="PROPROTEIN CONVERTASE SUBTILISIN/KEXIN"/>
    <property type="match status" value="1"/>
</dbReference>
<dbReference type="AlphaFoldDB" id="A0A2H3KQB2"/>
<dbReference type="InterPro" id="IPR015500">
    <property type="entry name" value="Peptidase_S8_subtilisin-rel"/>
</dbReference>
<dbReference type="PROSITE" id="PS00138">
    <property type="entry name" value="SUBTILASE_SER"/>
    <property type="match status" value="1"/>
</dbReference>
<dbReference type="InterPro" id="IPR023827">
    <property type="entry name" value="Peptidase_S8_Asp-AS"/>
</dbReference>